<evidence type="ECO:0000256" key="6">
    <source>
        <dbReference type="ARBA" id="ARBA00022982"/>
    </source>
</evidence>
<evidence type="ECO:0000256" key="1">
    <source>
        <dbReference type="ARBA" id="ARBA00004443"/>
    </source>
</evidence>
<dbReference type="GO" id="GO:0022904">
    <property type="term" value="P:respiratory electron transport chain"/>
    <property type="evidence" value="ECO:0007669"/>
    <property type="project" value="InterPro"/>
</dbReference>
<evidence type="ECO:0000313" key="10">
    <source>
        <dbReference type="Proteomes" id="UP001212997"/>
    </source>
</evidence>
<keyword evidence="8" id="KW-0472">Membrane</keyword>
<comment type="similarity">
    <text evidence="2">Belongs to the complex I NDUFA5 subunit family.</text>
</comment>
<keyword evidence="5" id="KW-0999">Mitochondrion inner membrane</keyword>
<dbReference type="PANTHER" id="PTHR12653:SF0">
    <property type="entry name" value="NADH DEHYDROGENASE [UBIQUINONE] 1 ALPHA SUBCOMPLEX SUBUNIT 5"/>
    <property type="match status" value="1"/>
</dbReference>
<dbReference type="EMBL" id="JANAWD010000819">
    <property type="protein sequence ID" value="KAJ3475662.1"/>
    <property type="molecule type" value="Genomic_DNA"/>
</dbReference>
<name>A0AAD5URB3_9APHY</name>
<keyword evidence="4" id="KW-0679">Respiratory chain</keyword>
<dbReference type="AlphaFoldDB" id="A0AAD5URB3"/>
<evidence type="ECO:0000313" key="9">
    <source>
        <dbReference type="EMBL" id="KAJ3475662.1"/>
    </source>
</evidence>
<dbReference type="InterPro" id="IPR006806">
    <property type="entry name" value="NDUFA5"/>
</dbReference>
<keyword evidence="10" id="KW-1185">Reference proteome</keyword>
<evidence type="ECO:0000256" key="7">
    <source>
        <dbReference type="ARBA" id="ARBA00023128"/>
    </source>
</evidence>
<dbReference type="Pfam" id="PF04716">
    <property type="entry name" value="ETC_C1_NDUFA5"/>
    <property type="match status" value="1"/>
</dbReference>
<evidence type="ECO:0000256" key="4">
    <source>
        <dbReference type="ARBA" id="ARBA00022660"/>
    </source>
</evidence>
<keyword evidence="7" id="KW-0496">Mitochondrion</keyword>
<dbReference type="Proteomes" id="UP001212997">
    <property type="component" value="Unassembled WGS sequence"/>
</dbReference>
<keyword evidence="3" id="KW-0813">Transport</keyword>
<dbReference type="GO" id="GO:0005743">
    <property type="term" value="C:mitochondrial inner membrane"/>
    <property type="evidence" value="ECO:0007669"/>
    <property type="project" value="UniProtKB-SubCell"/>
</dbReference>
<comment type="caution">
    <text evidence="9">The sequence shown here is derived from an EMBL/GenBank/DDBJ whole genome shotgun (WGS) entry which is preliminary data.</text>
</comment>
<proteinExistence type="inferred from homology"/>
<reference evidence="9" key="1">
    <citation type="submission" date="2022-07" db="EMBL/GenBank/DDBJ databases">
        <title>Genome Sequence of Physisporinus lineatus.</title>
        <authorList>
            <person name="Buettner E."/>
        </authorList>
    </citation>
    <scope>NUCLEOTIDE SEQUENCE</scope>
    <source>
        <strain evidence="9">VT162</strain>
    </source>
</reference>
<protein>
    <recommendedName>
        <fullName evidence="11">NADH2 dehydrogenase</fullName>
    </recommendedName>
</protein>
<evidence type="ECO:0000256" key="3">
    <source>
        <dbReference type="ARBA" id="ARBA00022448"/>
    </source>
</evidence>
<gene>
    <name evidence="9" type="ORF">NLI96_g11687</name>
</gene>
<sequence length="132" mass="14695">MFRLTRPLFNQLRKSTTSITGLNVHPNPLPELKQTYEATLSALAAIPATSVYRQGVEALTQRKLSIIEKAEGDIAAAEKELDEGQIEESLDIAHDELGLVSKMIEWKAWEPLEEKPEPGQWEYFGKSVSAAS</sequence>
<evidence type="ECO:0000256" key="8">
    <source>
        <dbReference type="ARBA" id="ARBA00023136"/>
    </source>
</evidence>
<comment type="subcellular location">
    <subcellularLocation>
        <location evidence="1">Mitochondrion inner membrane</location>
        <topology evidence="1">Peripheral membrane protein</topology>
        <orientation evidence="1">Matrix side</orientation>
    </subcellularLocation>
</comment>
<evidence type="ECO:0000256" key="2">
    <source>
        <dbReference type="ARBA" id="ARBA00010261"/>
    </source>
</evidence>
<accession>A0AAD5URB3</accession>
<evidence type="ECO:0000256" key="5">
    <source>
        <dbReference type="ARBA" id="ARBA00022792"/>
    </source>
</evidence>
<dbReference type="PANTHER" id="PTHR12653">
    <property type="entry name" value="NADH-UBIQUINONE OXIDOREDUCTASE 13 KD-B SUBUNIT"/>
    <property type="match status" value="1"/>
</dbReference>
<organism evidence="9 10">
    <name type="scientific">Meripilus lineatus</name>
    <dbReference type="NCBI Taxonomy" id="2056292"/>
    <lineage>
        <taxon>Eukaryota</taxon>
        <taxon>Fungi</taxon>
        <taxon>Dikarya</taxon>
        <taxon>Basidiomycota</taxon>
        <taxon>Agaricomycotina</taxon>
        <taxon>Agaricomycetes</taxon>
        <taxon>Polyporales</taxon>
        <taxon>Meripilaceae</taxon>
        <taxon>Meripilus</taxon>
    </lineage>
</organism>
<keyword evidence="6" id="KW-0249">Electron transport</keyword>
<evidence type="ECO:0008006" key="11">
    <source>
        <dbReference type="Google" id="ProtNLM"/>
    </source>
</evidence>